<dbReference type="GO" id="GO:0015074">
    <property type="term" value="P:DNA integration"/>
    <property type="evidence" value="ECO:0007669"/>
    <property type="project" value="InterPro"/>
</dbReference>
<dbReference type="NCBIfam" id="NF033516">
    <property type="entry name" value="transpos_IS3"/>
    <property type="match status" value="1"/>
</dbReference>
<dbReference type="Pfam" id="PF13333">
    <property type="entry name" value="rve_2"/>
    <property type="match status" value="1"/>
</dbReference>
<dbReference type="PANTHER" id="PTHR46889:SF4">
    <property type="entry name" value="TRANSPOSASE INSO FOR INSERTION SEQUENCE ELEMENT IS911B-RELATED"/>
    <property type="match status" value="1"/>
</dbReference>
<dbReference type="PROSITE" id="PS50994">
    <property type="entry name" value="INTEGRASE"/>
    <property type="match status" value="1"/>
</dbReference>
<dbReference type="InterPro" id="IPR048020">
    <property type="entry name" value="Transpos_IS3"/>
</dbReference>
<comment type="caution">
    <text evidence="2">The sequence shown here is derived from an EMBL/GenBank/DDBJ whole genome shotgun (WGS) entry which is preliminary data.</text>
</comment>
<dbReference type="PANTHER" id="PTHR46889">
    <property type="entry name" value="TRANSPOSASE INSF FOR INSERTION SEQUENCE IS3B-RELATED"/>
    <property type="match status" value="1"/>
</dbReference>
<evidence type="ECO:0000259" key="1">
    <source>
        <dbReference type="PROSITE" id="PS50994"/>
    </source>
</evidence>
<keyword evidence="3" id="KW-1185">Reference proteome</keyword>
<dbReference type="InterPro" id="IPR036397">
    <property type="entry name" value="RNaseH_sf"/>
</dbReference>
<dbReference type="AlphaFoldDB" id="A0A9E5MQP1"/>
<dbReference type="GO" id="GO:0003676">
    <property type="term" value="F:nucleic acid binding"/>
    <property type="evidence" value="ECO:0007669"/>
    <property type="project" value="InterPro"/>
</dbReference>
<accession>A0A9E5MQP1</accession>
<dbReference type="EMBL" id="JAAONZ010000050">
    <property type="protein sequence ID" value="NHO68579.1"/>
    <property type="molecule type" value="Genomic_DNA"/>
</dbReference>
<organism evidence="2 3">
    <name type="scientific">Pseudomaricurvus hydrocarbonicus</name>
    <dbReference type="NCBI Taxonomy" id="1470433"/>
    <lineage>
        <taxon>Bacteria</taxon>
        <taxon>Pseudomonadati</taxon>
        <taxon>Pseudomonadota</taxon>
        <taxon>Gammaproteobacteria</taxon>
        <taxon>Cellvibrionales</taxon>
        <taxon>Cellvibrionaceae</taxon>
        <taxon>Pseudomaricurvus</taxon>
    </lineage>
</organism>
<dbReference type="InterPro" id="IPR001584">
    <property type="entry name" value="Integrase_cat-core"/>
</dbReference>
<dbReference type="SUPFAM" id="SSF53098">
    <property type="entry name" value="Ribonuclease H-like"/>
    <property type="match status" value="1"/>
</dbReference>
<sequence length="302" mass="34870">MSKKGSCVLCEPPRVKYALIREYIGEFSIVMMCRSLGVSRSGYYRWLGRPQSDRDKQRAWVKEQVLDTYATFKARYGAPRIAQELKELYIPCCTNTVAKVLRLQGLKAHNGKSFNYGGHALTMHNVADNLLWRQFGASKPNEKWTTDITYIWVENQWLYLATVMDLFSRTIVGWALEDNMTEALVTKALQMAFNRREIQPGLIVHSDRGVQYRSQKYIDFMAKHGAVPSMSRKGNCWDNAPMESFYSRLKVELIYPEQFSSIEEAKSGIFEYIEIFYNRLRRHSSLGYVSPAQFEKDAAMAA</sequence>
<evidence type="ECO:0000313" key="3">
    <source>
        <dbReference type="Proteomes" id="UP000787472"/>
    </source>
</evidence>
<dbReference type="Pfam" id="PF00665">
    <property type="entry name" value="rve"/>
    <property type="match status" value="1"/>
</dbReference>
<dbReference type="Proteomes" id="UP000787472">
    <property type="component" value="Unassembled WGS sequence"/>
</dbReference>
<reference evidence="2" key="1">
    <citation type="submission" date="2020-03" db="EMBL/GenBank/DDBJ databases">
        <authorList>
            <person name="Guo F."/>
        </authorList>
    </citation>
    <scope>NUCLEOTIDE SEQUENCE</scope>
    <source>
        <strain evidence="2">JCM 30134</strain>
    </source>
</reference>
<proteinExistence type="predicted"/>
<feature type="domain" description="Integrase catalytic" evidence="1">
    <location>
        <begin position="136"/>
        <end position="299"/>
    </location>
</feature>
<protein>
    <submittedName>
        <fullName evidence="2">IS3 family transposase</fullName>
    </submittedName>
</protein>
<name>A0A9E5MQP1_9GAMM</name>
<evidence type="ECO:0000313" key="2">
    <source>
        <dbReference type="EMBL" id="NHO68579.1"/>
    </source>
</evidence>
<dbReference type="Gene3D" id="3.30.420.10">
    <property type="entry name" value="Ribonuclease H-like superfamily/Ribonuclease H"/>
    <property type="match status" value="1"/>
</dbReference>
<dbReference type="InterPro" id="IPR012337">
    <property type="entry name" value="RNaseH-like_sf"/>
</dbReference>
<gene>
    <name evidence="2" type="ORF">G8770_23770</name>
</gene>
<dbReference type="InterPro" id="IPR025948">
    <property type="entry name" value="HTH-like_dom"/>
</dbReference>
<dbReference type="InterPro" id="IPR050900">
    <property type="entry name" value="Transposase_IS3/IS150/IS904"/>
</dbReference>
<dbReference type="Pfam" id="PF13276">
    <property type="entry name" value="HTH_21"/>
    <property type="match status" value="1"/>
</dbReference>